<evidence type="ECO:0000313" key="2">
    <source>
        <dbReference type="EMBL" id="OTG02444.1"/>
    </source>
</evidence>
<proteinExistence type="predicted"/>
<evidence type="ECO:0000313" key="3">
    <source>
        <dbReference type="Proteomes" id="UP000215914"/>
    </source>
</evidence>
<feature type="chain" id="PRO_5012422578" evidence="1">
    <location>
        <begin position="21"/>
        <end position="133"/>
    </location>
</feature>
<sequence length="133" mass="15398">MTTLSLFVTILKIWVDFIKLIFKTYELYVYIQLNTHVTNHDDVESYGYTGHGACILLGNWDHHPYFHCICLLLFIYLSHIFHLTTAINGVSRGVYKEFKGSSAFHLQMAATFFSKSTCLPLPWSLTHVCDFRV</sequence>
<gene>
    <name evidence="2" type="ORF">HannXRQ_Chr13g0413101</name>
</gene>
<name>A0A251SUQ5_HELAN</name>
<keyword evidence="3" id="KW-1185">Reference proteome</keyword>
<keyword evidence="1" id="KW-0732">Signal</keyword>
<dbReference type="EMBL" id="CM007902">
    <property type="protein sequence ID" value="OTG02444.1"/>
    <property type="molecule type" value="Genomic_DNA"/>
</dbReference>
<evidence type="ECO:0000256" key="1">
    <source>
        <dbReference type="SAM" id="SignalP"/>
    </source>
</evidence>
<feature type="signal peptide" evidence="1">
    <location>
        <begin position="1"/>
        <end position="20"/>
    </location>
</feature>
<accession>A0A251SUQ5</accession>
<dbReference type="AlphaFoldDB" id="A0A251SUQ5"/>
<dbReference type="Proteomes" id="UP000215914">
    <property type="component" value="Chromosome 13"/>
</dbReference>
<dbReference type="InParanoid" id="A0A251SUQ5"/>
<organism evidence="2 3">
    <name type="scientific">Helianthus annuus</name>
    <name type="common">Common sunflower</name>
    <dbReference type="NCBI Taxonomy" id="4232"/>
    <lineage>
        <taxon>Eukaryota</taxon>
        <taxon>Viridiplantae</taxon>
        <taxon>Streptophyta</taxon>
        <taxon>Embryophyta</taxon>
        <taxon>Tracheophyta</taxon>
        <taxon>Spermatophyta</taxon>
        <taxon>Magnoliopsida</taxon>
        <taxon>eudicotyledons</taxon>
        <taxon>Gunneridae</taxon>
        <taxon>Pentapetalae</taxon>
        <taxon>asterids</taxon>
        <taxon>campanulids</taxon>
        <taxon>Asterales</taxon>
        <taxon>Asteraceae</taxon>
        <taxon>Asteroideae</taxon>
        <taxon>Heliantheae alliance</taxon>
        <taxon>Heliantheae</taxon>
        <taxon>Helianthus</taxon>
    </lineage>
</organism>
<protein>
    <submittedName>
        <fullName evidence="2">Uncharacterized protein</fullName>
    </submittedName>
</protein>
<reference evidence="3" key="1">
    <citation type="journal article" date="2017" name="Nature">
        <title>The sunflower genome provides insights into oil metabolism, flowering and Asterid evolution.</title>
        <authorList>
            <person name="Badouin H."/>
            <person name="Gouzy J."/>
            <person name="Grassa C.J."/>
            <person name="Murat F."/>
            <person name="Staton S.E."/>
            <person name="Cottret L."/>
            <person name="Lelandais-Briere C."/>
            <person name="Owens G.L."/>
            <person name="Carrere S."/>
            <person name="Mayjonade B."/>
            <person name="Legrand L."/>
            <person name="Gill N."/>
            <person name="Kane N.C."/>
            <person name="Bowers J.E."/>
            <person name="Hubner S."/>
            <person name="Bellec A."/>
            <person name="Berard A."/>
            <person name="Berges H."/>
            <person name="Blanchet N."/>
            <person name="Boniface M.C."/>
            <person name="Brunel D."/>
            <person name="Catrice O."/>
            <person name="Chaidir N."/>
            <person name="Claudel C."/>
            <person name="Donnadieu C."/>
            <person name="Faraut T."/>
            <person name="Fievet G."/>
            <person name="Helmstetter N."/>
            <person name="King M."/>
            <person name="Knapp S.J."/>
            <person name="Lai Z."/>
            <person name="Le Paslier M.C."/>
            <person name="Lippi Y."/>
            <person name="Lorenzon L."/>
            <person name="Mandel J.R."/>
            <person name="Marage G."/>
            <person name="Marchand G."/>
            <person name="Marquand E."/>
            <person name="Bret-Mestries E."/>
            <person name="Morien E."/>
            <person name="Nambeesan S."/>
            <person name="Nguyen T."/>
            <person name="Pegot-Espagnet P."/>
            <person name="Pouilly N."/>
            <person name="Raftis F."/>
            <person name="Sallet E."/>
            <person name="Schiex T."/>
            <person name="Thomas J."/>
            <person name="Vandecasteele C."/>
            <person name="Vares D."/>
            <person name="Vear F."/>
            <person name="Vautrin S."/>
            <person name="Crespi M."/>
            <person name="Mangin B."/>
            <person name="Burke J.M."/>
            <person name="Salse J."/>
            <person name="Munos S."/>
            <person name="Vincourt P."/>
            <person name="Rieseberg L.H."/>
            <person name="Langlade N.B."/>
        </authorList>
    </citation>
    <scope>NUCLEOTIDE SEQUENCE [LARGE SCALE GENOMIC DNA]</scope>
    <source>
        <strain evidence="3">cv. SF193</strain>
    </source>
</reference>